<feature type="region of interest" description="Disordered" evidence="2">
    <location>
        <begin position="1"/>
        <end position="22"/>
    </location>
</feature>
<dbReference type="HOGENOM" id="CLU_166832_2_0_4"/>
<dbReference type="Proteomes" id="UP000017813">
    <property type="component" value="Unassembled WGS sequence"/>
</dbReference>
<dbReference type="AlphaFoldDB" id="U6Q319"/>
<dbReference type="EMBL" id="ADCY02000018">
    <property type="protein sequence ID" value="EJZ50239.1"/>
    <property type="molecule type" value="Genomic_DNA"/>
</dbReference>
<keyword evidence="4" id="KW-1185">Reference proteome</keyword>
<dbReference type="eggNOG" id="COG2161">
    <property type="taxonomic scope" value="Bacteria"/>
</dbReference>
<protein>
    <recommendedName>
        <fullName evidence="5">Antitoxin</fullName>
    </recommendedName>
</protein>
<dbReference type="InterPro" id="IPR036165">
    <property type="entry name" value="YefM-like_sf"/>
</dbReference>
<dbReference type="STRING" id="641147.HMPREF9021_02524"/>
<comment type="similarity">
    <text evidence="1">Belongs to the phD/YefM antitoxin family.</text>
</comment>
<evidence type="ECO:0000313" key="3">
    <source>
        <dbReference type="EMBL" id="EJZ50239.1"/>
    </source>
</evidence>
<name>U6Q319_9NEIS</name>
<gene>
    <name evidence="3" type="ORF">HMPREF9021_02524</name>
</gene>
<reference evidence="3 4" key="2">
    <citation type="submission" date="2011-10" db="EMBL/GenBank/DDBJ databases">
        <title>The Genome Sequence of Simonsiella muelleri ATCC 29453.</title>
        <authorList>
            <consortium name="The Broad Institute Genome Sequencing Platform"/>
            <consortium name="The Broad Institute Genome Sequencing Center for Infectious Disease"/>
            <person name="Earl A."/>
            <person name="Ward D."/>
            <person name="Feldgarden M."/>
            <person name="Gevers D."/>
            <person name="Izard J."/>
            <person name="Baranova O.V."/>
            <person name="Blanton J.M."/>
            <person name="Tanner A.C."/>
            <person name="Dewhirst F."/>
            <person name="Young S.K."/>
            <person name="Zeng Q."/>
            <person name="Gargeya S."/>
            <person name="Fitzgerald M."/>
            <person name="Haas B."/>
            <person name="Abouelleil A."/>
            <person name="Alvarado L."/>
            <person name="Arachchi H.M."/>
            <person name="Berlin A."/>
            <person name="Brown A."/>
            <person name="Chapman S.B."/>
            <person name="Chen Z."/>
            <person name="Dunbar C."/>
            <person name="Freedman E."/>
            <person name="Gearin G."/>
            <person name="Goldberg J."/>
            <person name="Griggs A."/>
            <person name="Gujja S."/>
            <person name="Heiman D."/>
            <person name="Howarth C."/>
            <person name="Larson L."/>
            <person name="Lui A."/>
            <person name="MacDonald P.J.P."/>
            <person name="Montmayeur A."/>
            <person name="Murphy C."/>
            <person name="Neiman D."/>
            <person name="Pearson M."/>
            <person name="Priest M."/>
            <person name="Roberts A."/>
            <person name="Saif S."/>
            <person name="Shea T."/>
            <person name="Shenoy N."/>
            <person name="Sisk P."/>
            <person name="Stolte C."/>
            <person name="Sykes S."/>
            <person name="Wortman J."/>
            <person name="Nusbaum C."/>
            <person name="Birren B."/>
        </authorList>
    </citation>
    <scope>NUCLEOTIDE SEQUENCE [LARGE SCALE GENOMIC DNA]</scope>
    <source>
        <strain evidence="3 4">ATCC 29453</strain>
    </source>
</reference>
<reference evidence="3 4" key="1">
    <citation type="submission" date="2010-03" db="EMBL/GenBank/DDBJ databases">
        <authorList>
            <consortium name="The Broad Institute Genome Sequencing Platform"/>
            <person name="Ward D."/>
            <person name="Earl A."/>
            <person name="Feldgarden M."/>
            <person name="Gevers D."/>
            <person name="Young S."/>
            <person name="Zeng Q."/>
            <person name="Koehrsen M."/>
            <person name="Alvarado L."/>
            <person name="Berlin A.M."/>
            <person name="Borenstein D."/>
            <person name="Chapman S.B."/>
            <person name="Chen Z."/>
            <person name="Engels R."/>
            <person name="Freedman E."/>
            <person name="Gellesch M."/>
            <person name="Goldberg J."/>
            <person name="Griggs A."/>
            <person name="Gujja S."/>
            <person name="Heilman E.R."/>
            <person name="Heiman D.I."/>
            <person name="Hepburn T.A."/>
            <person name="Howarth C."/>
            <person name="Jen D."/>
            <person name="Larson L."/>
            <person name="Mehta T."/>
            <person name="Park D."/>
            <person name="Pearson M."/>
            <person name="Richards J."/>
            <person name="Roberts A."/>
            <person name="Saif S."/>
            <person name="Shea T.D."/>
            <person name="Shenoy N."/>
            <person name="Sisk P."/>
            <person name="Stolte C."/>
            <person name="Sykes S.N."/>
            <person name="Walk T."/>
            <person name="White J."/>
            <person name="Yandava C."/>
            <person name="Izard J."/>
            <person name="Baranova O.V."/>
            <person name="Blanton J.M."/>
            <person name="Tanner A.C."/>
            <person name="Dewhirst F."/>
            <person name="Haas B."/>
            <person name="Nusbaum C."/>
            <person name="Birren B."/>
        </authorList>
    </citation>
    <scope>NUCLEOTIDE SEQUENCE [LARGE SCALE GENOMIC DNA]</scope>
    <source>
        <strain evidence="3 4">ATCC 29453</strain>
    </source>
</reference>
<sequence length="87" mass="10073">MMQTMTCQDFNRHTNKAQTLADREPVLITKRGKPAYILQSYQSAQTQKQPETLAEWFSQANPEIADVDWELSPRSTAQRAELDWSDE</sequence>
<evidence type="ECO:0008006" key="5">
    <source>
        <dbReference type="Google" id="ProtNLM"/>
    </source>
</evidence>
<accession>U6Q319</accession>
<evidence type="ECO:0000256" key="2">
    <source>
        <dbReference type="SAM" id="MobiDB-lite"/>
    </source>
</evidence>
<dbReference type="SUPFAM" id="SSF143120">
    <property type="entry name" value="YefM-like"/>
    <property type="match status" value="1"/>
</dbReference>
<dbReference type="OrthoDB" id="72009at2"/>
<proteinExistence type="inferred from homology"/>
<evidence type="ECO:0000256" key="1">
    <source>
        <dbReference type="ARBA" id="ARBA00009981"/>
    </source>
</evidence>
<organism evidence="3 4">
    <name type="scientific">Simonsiella muelleri ATCC 29453</name>
    <dbReference type="NCBI Taxonomy" id="641147"/>
    <lineage>
        <taxon>Bacteria</taxon>
        <taxon>Pseudomonadati</taxon>
        <taxon>Pseudomonadota</taxon>
        <taxon>Betaproteobacteria</taxon>
        <taxon>Neisseriales</taxon>
        <taxon>Neisseriaceae</taxon>
        <taxon>Simonsiella</taxon>
    </lineage>
</organism>
<comment type="caution">
    <text evidence="3">The sequence shown here is derived from an EMBL/GenBank/DDBJ whole genome shotgun (WGS) entry which is preliminary data.</text>
</comment>
<dbReference type="RefSeq" id="WP_002641623.1">
    <property type="nucleotide sequence ID" value="NZ_CP019448.1"/>
</dbReference>
<evidence type="ECO:0000313" key="4">
    <source>
        <dbReference type="Proteomes" id="UP000017813"/>
    </source>
</evidence>